<proteinExistence type="predicted"/>
<dbReference type="Proteomes" id="UP000270261">
    <property type="component" value="Unassembled WGS sequence"/>
</dbReference>
<comment type="caution">
    <text evidence="1">The sequence shown here is derived from an EMBL/GenBank/DDBJ whole genome shotgun (WGS) entry which is preliminary data.</text>
</comment>
<sequence length="247" mass="29370">MDDLLTLRLRQQRQPGQRAGLIGHHRRQQHLQVPQPPFHRGPLEQHRAVLHHPLQPPISLTQRQCQIKVRRIMPEFLLPQRQPRQLQLDFCIVLQRQHHLEQRAVAHVPLRTHRLHHLLERHVLMPIPCQRAVLDLRQQLCHRRLPVQPRTQRQRVHEEPDQPFQLAPSAVGHRCAHHHIVLAAQPAHQHRKPGLQHHEQRRTVPPGQRVEPLRGAFVQIERYDAAGKALHLRPRMIRRQLQQRWRA</sequence>
<name>A0A426FLI6_9BURK</name>
<dbReference type="AlphaFoldDB" id="A0A426FLI6"/>
<keyword evidence="2" id="KW-1185">Reference proteome</keyword>
<gene>
    <name evidence="1" type="ORF">EHV23_15070</name>
</gene>
<evidence type="ECO:0000313" key="1">
    <source>
        <dbReference type="EMBL" id="RRN43398.1"/>
    </source>
</evidence>
<evidence type="ECO:0000313" key="2">
    <source>
        <dbReference type="Proteomes" id="UP000270261"/>
    </source>
</evidence>
<dbReference type="EMBL" id="RRUE01000003">
    <property type="protein sequence ID" value="RRN43398.1"/>
    <property type="molecule type" value="Genomic_DNA"/>
</dbReference>
<dbReference type="AntiFam" id="ANF00178">
    <property type="entry name" value="Shadow ORF (opposite dhbF)"/>
</dbReference>
<organism evidence="1 2">
    <name type="scientific">Lautropia dentalis</name>
    <dbReference type="NCBI Taxonomy" id="2490857"/>
    <lineage>
        <taxon>Bacteria</taxon>
        <taxon>Pseudomonadati</taxon>
        <taxon>Pseudomonadota</taxon>
        <taxon>Betaproteobacteria</taxon>
        <taxon>Burkholderiales</taxon>
        <taxon>Burkholderiaceae</taxon>
        <taxon>Lautropia</taxon>
    </lineage>
</organism>
<reference evidence="1 2" key="1">
    <citation type="submission" date="2018-11" db="EMBL/GenBank/DDBJ databases">
        <title>Genome sequencing of Lautropia sp. KCOM 2505 (= ChDC F240).</title>
        <authorList>
            <person name="Kook J.-K."/>
            <person name="Park S.-N."/>
            <person name="Lim Y.K."/>
        </authorList>
    </citation>
    <scope>NUCLEOTIDE SEQUENCE [LARGE SCALE GENOMIC DNA]</scope>
    <source>
        <strain evidence="1 2">KCOM 2505</strain>
    </source>
</reference>
<accession>A0A426FLI6</accession>
<protein>
    <submittedName>
        <fullName evidence="1">Uncharacterized protein</fullName>
    </submittedName>
</protein>